<gene>
    <name evidence="2" type="ordered locus">Bcell_3136</name>
</gene>
<evidence type="ECO:0000313" key="3">
    <source>
        <dbReference type="Proteomes" id="UP000001401"/>
    </source>
</evidence>
<accession>E6TZS3</accession>
<dbReference type="STRING" id="649639.Bcell_3136"/>
<keyword evidence="3" id="KW-1185">Reference proteome</keyword>
<dbReference type="InterPro" id="IPR013785">
    <property type="entry name" value="Aldolase_TIM"/>
</dbReference>
<dbReference type="Proteomes" id="UP000001401">
    <property type="component" value="Chromosome"/>
</dbReference>
<dbReference type="EC" id="4.4.1.19" evidence="2"/>
<dbReference type="Gene3D" id="3.20.20.70">
    <property type="entry name" value="Aldolase class I"/>
    <property type="match status" value="1"/>
</dbReference>
<dbReference type="AlphaFoldDB" id="E6TZS3"/>
<dbReference type="KEGG" id="bco:Bcell_3136"/>
<dbReference type="PANTHER" id="PTHR48413">
    <property type="match status" value="1"/>
</dbReference>
<organism evidence="2 3">
    <name type="scientific">Evansella cellulosilytica (strain ATCC 21833 / DSM 2522 / FERM P-1141 / JCM 9156 / N-4)</name>
    <name type="common">Bacillus cellulosilyticus</name>
    <dbReference type="NCBI Taxonomy" id="649639"/>
    <lineage>
        <taxon>Bacteria</taxon>
        <taxon>Bacillati</taxon>
        <taxon>Bacillota</taxon>
        <taxon>Bacilli</taxon>
        <taxon>Bacillales</taxon>
        <taxon>Bacillaceae</taxon>
        <taxon>Evansella</taxon>
    </lineage>
</organism>
<comment type="similarity">
    <text evidence="1">Belongs to the phosphosulfolactate synthase family.</text>
</comment>
<dbReference type="InterPro" id="IPR036112">
    <property type="entry name" value="ComA_synth_sf"/>
</dbReference>
<dbReference type="RefSeq" id="WP_013489710.1">
    <property type="nucleotide sequence ID" value="NC_014829.1"/>
</dbReference>
<keyword evidence="2" id="KW-0456">Lyase</keyword>
<proteinExistence type="inferred from homology"/>
<dbReference type="OrthoDB" id="7809088at2"/>
<sequence>MNISGLNLPLRDEKPRQHGLTVLIDNGLPIEYFKDMVNSSAEFIDFIKFGWGTSIVTGKLIEKIECLKENNIDYFFGGTLFEKFLSQGKLDQYYLYCKKFDCKYIEISNGTMELTNKEKANFISEFSEEFNVFSEVGQKDADKADETTSSDWIEFIKEDFEAGATKVITEARESGTSGLCKATGEVRMKIVEDILTSSINIKDVIFEAPNKTMQSLFIKYVGSNVNLANISFSDTIPLETLRLGLRSDTFYLVNFDWGSIREGQK</sequence>
<reference evidence="2" key="1">
    <citation type="submission" date="2010-12" db="EMBL/GenBank/DDBJ databases">
        <title>Complete sequence of Bacillus cellulosilyticus DSM 2522.</title>
        <authorList>
            <consortium name="US DOE Joint Genome Institute"/>
            <person name="Lucas S."/>
            <person name="Copeland A."/>
            <person name="Lapidus A."/>
            <person name="Cheng J.-F."/>
            <person name="Bruce D."/>
            <person name="Goodwin L."/>
            <person name="Pitluck S."/>
            <person name="Chertkov O."/>
            <person name="Detter J.C."/>
            <person name="Han C."/>
            <person name="Tapia R."/>
            <person name="Land M."/>
            <person name="Hauser L."/>
            <person name="Jeffries C."/>
            <person name="Kyrpides N."/>
            <person name="Ivanova N."/>
            <person name="Mikhailova N."/>
            <person name="Brumm P."/>
            <person name="Mead D."/>
            <person name="Woyke T."/>
        </authorList>
    </citation>
    <scope>NUCLEOTIDE SEQUENCE [LARGE SCALE GENOMIC DNA]</scope>
    <source>
        <strain evidence="2">DSM 2522</strain>
    </source>
</reference>
<dbReference type="eggNOG" id="COG1809">
    <property type="taxonomic scope" value="Bacteria"/>
</dbReference>
<protein>
    <submittedName>
        <fullName evidence="2">Phosphosulfolactate synthase</fullName>
        <ecNumber evidence="2">4.4.1.19</ecNumber>
    </submittedName>
</protein>
<evidence type="ECO:0000313" key="2">
    <source>
        <dbReference type="EMBL" id="ADU31379.1"/>
    </source>
</evidence>
<dbReference type="SUPFAM" id="SSF102110">
    <property type="entry name" value="(2r)-phospho-3-sulfolactate synthase ComA"/>
    <property type="match status" value="1"/>
</dbReference>
<evidence type="ECO:0000256" key="1">
    <source>
        <dbReference type="ARBA" id="ARBA00010424"/>
    </source>
</evidence>
<name>E6TZS3_EVAC2</name>
<dbReference type="InterPro" id="IPR003830">
    <property type="entry name" value="ComA_synth"/>
</dbReference>
<dbReference type="HOGENOM" id="CLU_062679_2_0_9"/>
<dbReference type="EMBL" id="CP002394">
    <property type="protein sequence ID" value="ADU31379.1"/>
    <property type="molecule type" value="Genomic_DNA"/>
</dbReference>
<dbReference type="PANTHER" id="PTHR48413:SF1">
    <property type="entry name" value="PROTEIN HEAT-STRESS-ASSOCIATED 32"/>
    <property type="match status" value="1"/>
</dbReference>
<dbReference type="Pfam" id="PF02679">
    <property type="entry name" value="ComA"/>
    <property type="match status" value="1"/>
</dbReference>
<dbReference type="GO" id="GO:0043817">
    <property type="term" value="F:phosphosulfolactate synthase activity"/>
    <property type="evidence" value="ECO:0007669"/>
    <property type="project" value="UniProtKB-EC"/>
</dbReference>